<dbReference type="WormBase" id="D1046.2">
    <property type="protein sequence ID" value="CE32844"/>
    <property type="gene ID" value="WBGene00008363"/>
</dbReference>
<dbReference type="GeneID" id="183908"/>
<evidence type="ECO:0000313" key="4">
    <source>
        <dbReference type="WormBase" id="D1046.2"/>
    </source>
</evidence>
<dbReference type="EMBL" id="BX284604">
    <property type="protein sequence ID" value="CAA92290.2"/>
    <property type="molecule type" value="Genomic_DNA"/>
</dbReference>
<dbReference type="AGR" id="WB:WBGene00008363"/>
<name>Q18933_CAEEL</name>
<organism evidence="2 3">
    <name type="scientific">Caenorhabditis elegans</name>
    <dbReference type="NCBI Taxonomy" id="6239"/>
    <lineage>
        <taxon>Eukaryota</taxon>
        <taxon>Metazoa</taxon>
        <taxon>Ecdysozoa</taxon>
        <taxon>Nematoda</taxon>
        <taxon>Chromadorea</taxon>
        <taxon>Rhabditida</taxon>
        <taxon>Rhabditina</taxon>
        <taxon>Rhabditomorpha</taxon>
        <taxon>Rhabditoidea</taxon>
        <taxon>Rhabditidae</taxon>
        <taxon>Peloderinae</taxon>
        <taxon>Caenorhabditis</taxon>
    </lineage>
</organism>
<dbReference type="SMART" id="SM00355">
    <property type="entry name" value="ZnF_C2H2"/>
    <property type="match status" value="3"/>
</dbReference>
<proteinExistence type="predicted"/>
<dbReference type="KEGG" id="cel:CELE_D1046.2"/>
<dbReference type="InterPro" id="IPR052797">
    <property type="entry name" value="RegFact_GeneExpr_CellDeath"/>
</dbReference>
<reference evidence="2 3" key="1">
    <citation type="journal article" date="1998" name="Science">
        <title>Genome sequence of the nematode C. elegans: a platform for investigating biology.</title>
        <authorList>
            <consortium name="The C. elegans sequencing consortium"/>
            <person name="Sulson J.E."/>
            <person name="Waterston R."/>
        </authorList>
    </citation>
    <scope>NUCLEOTIDE SEQUENCE [LARGE SCALE GENOMIC DNA]</scope>
    <source>
        <strain evidence="2 3">Bristol N2</strain>
    </source>
</reference>
<keyword evidence="3" id="KW-1185">Reference proteome</keyword>
<dbReference type="RefSeq" id="NP_501550.2">
    <property type="nucleotide sequence ID" value="NM_069149.6"/>
</dbReference>
<accession>Q18933</accession>
<dbReference type="PANTHER" id="PTHR33936">
    <property type="entry name" value="PROTEIN CBG17840"/>
    <property type="match status" value="1"/>
</dbReference>
<feature type="domain" description="C2H2-type" evidence="1">
    <location>
        <begin position="72"/>
        <end position="94"/>
    </location>
</feature>
<sequence>MNDGYKQNDIVNHEAYEELEVAEEQIIYCQEEYNDGPGTMVQVQEQTDVPCYVMEGTYFTPENIYAANQDHSVCHFCKEDLTNKRFYNHLFDHHGFTKQQCEMMKQQKRLGRPNPKRKSLHSCENCGMEFITKTGLTSHLKKDNSPCARVDEMAVGGSSVSNIVCPSYGCDKNVPTYLDLAIHVDTEHRDLSRATDSFRIRRVTFQDKAGFMKWKKQMEKSTNSEFFLRTSQKVSFAIRTMLYKCLFSNSRGQSKGRRCEQCPAFIKCCMRNHGQYEVVACFGHLGHEHPTETEIARQMRIEKYREIDALQVRESRMHNQHHMNVRPKQIIVDQYGHPTHPNDEMMILMPVGEEVVEEDAFTSVVVDDADDEIVGPRAQQETPALTRQVYIPTSNHHASSSHY</sequence>
<dbReference type="CTD" id="183908"/>
<dbReference type="FunCoup" id="Q18933">
    <property type="interactions" value="1622"/>
</dbReference>
<evidence type="ECO:0000313" key="2">
    <source>
        <dbReference type="EMBL" id="CAA92290.2"/>
    </source>
</evidence>
<dbReference type="HOGENOM" id="CLU_060409_0_0_1"/>
<dbReference type="InterPro" id="IPR013087">
    <property type="entry name" value="Znf_C2H2_type"/>
</dbReference>
<dbReference type="UCSC" id="D1046.2.1">
    <property type="organism name" value="c. elegans"/>
</dbReference>
<dbReference type="Proteomes" id="UP000001940">
    <property type="component" value="Chromosome IV"/>
</dbReference>
<feature type="domain" description="C2H2-type" evidence="1">
    <location>
        <begin position="121"/>
        <end position="141"/>
    </location>
</feature>
<dbReference type="PANTHER" id="PTHR33936:SF23">
    <property type="entry name" value="C2H2-TYPE DOMAIN-CONTAINING PROTEIN"/>
    <property type="match status" value="1"/>
</dbReference>
<dbReference type="InParanoid" id="Q18933"/>
<dbReference type="AlphaFoldDB" id="Q18933"/>
<dbReference type="Bgee" id="WBGene00008363">
    <property type="expression patterns" value="Expressed in germ line (C elegans) and 4 other cell types or tissues"/>
</dbReference>
<dbReference type="STRING" id="6239.D1046.2.2"/>
<gene>
    <name evidence="2" type="ORF">CELE_D1046.2</name>
    <name evidence="2 4" type="ORF">D1046.2</name>
</gene>
<dbReference type="PIR" id="T20289">
    <property type="entry name" value="T20289"/>
</dbReference>
<feature type="domain" description="C2H2-type" evidence="1">
    <location>
        <begin position="163"/>
        <end position="188"/>
    </location>
</feature>
<dbReference type="PaxDb" id="6239-D1046.2.1"/>
<dbReference type="OrthoDB" id="5845900at2759"/>
<dbReference type="OMA" id="CEMMKQQ"/>
<evidence type="ECO:0000259" key="1">
    <source>
        <dbReference type="SMART" id="SM00355"/>
    </source>
</evidence>
<evidence type="ECO:0000313" key="3">
    <source>
        <dbReference type="Proteomes" id="UP000001940"/>
    </source>
</evidence>
<dbReference type="eggNOG" id="ENOG502TFHW">
    <property type="taxonomic scope" value="Eukaryota"/>
</dbReference>
<protein>
    <submittedName>
        <fullName evidence="2">C2H2-type domain-containing protein</fullName>
    </submittedName>
</protein>